<dbReference type="Pfam" id="PF00782">
    <property type="entry name" value="DSPc"/>
    <property type="match status" value="1"/>
</dbReference>
<proteinExistence type="predicted"/>
<dbReference type="Gene3D" id="3.90.190.10">
    <property type="entry name" value="Protein tyrosine phosphatase superfamily"/>
    <property type="match status" value="1"/>
</dbReference>
<feature type="compositionally biased region" description="Polar residues" evidence="1">
    <location>
        <begin position="38"/>
        <end position="52"/>
    </location>
</feature>
<dbReference type="SUPFAM" id="SSF52799">
    <property type="entry name" value="(Phosphotyrosine protein) phosphatases II"/>
    <property type="match status" value="1"/>
</dbReference>
<feature type="region of interest" description="Disordered" evidence="1">
    <location>
        <begin position="1"/>
        <end position="26"/>
    </location>
</feature>
<dbReference type="SMART" id="SM00195">
    <property type="entry name" value="DSPc"/>
    <property type="match status" value="1"/>
</dbReference>
<dbReference type="PROSITE" id="PS50054">
    <property type="entry name" value="TYR_PHOSPHATASE_DUAL"/>
    <property type="match status" value="1"/>
</dbReference>
<dbReference type="EMBL" id="LR877165">
    <property type="protein sequence ID" value="CAD2221474.1"/>
    <property type="molecule type" value="Genomic_DNA"/>
</dbReference>
<feature type="region of interest" description="Disordered" evidence="1">
    <location>
        <begin position="130"/>
        <end position="149"/>
    </location>
</feature>
<dbReference type="PROSITE" id="PS50056">
    <property type="entry name" value="TYR_PHOSPHATASE_2"/>
    <property type="match status" value="1"/>
</dbReference>
<feature type="compositionally biased region" description="Low complexity" evidence="1">
    <location>
        <begin position="65"/>
        <end position="79"/>
    </location>
</feature>
<evidence type="ECO:0000256" key="1">
    <source>
        <dbReference type="SAM" id="MobiDB-lite"/>
    </source>
</evidence>
<feature type="domain" description="Tyrosine specific protein phosphatases" evidence="3">
    <location>
        <begin position="244"/>
        <end position="304"/>
    </location>
</feature>
<dbReference type="InterPro" id="IPR020422">
    <property type="entry name" value="TYR_PHOSPHATASE_DUAL_dom"/>
</dbReference>
<feature type="region of interest" description="Disordered" evidence="1">
    <location>
        <begin position="38"/>
        <end position="100"/>
    </location>
</feature>
<feature type="region of interest" description="Disordered" evidence="1">
    <location>
        <begin position="574"/>
        <end position="619"/>
    </location>
</feature>
<feature type="domain" description="Tyrosine-protein phosphatase" evidence="2">
    <location>
        <begin position="181"/>
        <end position="326"/>
    </location>
</feature>
<sequence>MPSSARYSHGSTPRSARVTSPASFRTSNVFRKEALNSLWNNTSPLPGSSDITQGPPPLEIPTKVRFNTSDTRRNTSSSFVSGRGDRSATATNDGGWESPRVAPFPNITSLRIGDALQDYNSGRKAGFYTNAAGHHGEGTAAGEHPSPPVDRISITREGNIHDDELRHSEERAQRFRLASPEVTEVLPFLFVGGEEAAKDRNQLLKKGITAVVNTVHFDLPNFHSDIINYLSLYVSDSPDEPIFSLIYKVVHYIEEQRKLSGGNGKVFVHCHQGVSRSCSFVIAYVMWHKGMCYDEAYEFVRQRRTICSPNAGFFVTLHLWENLLSNRNNFKLMNNQNMANSLQEVGFNYYVNRGYAYTPYSSKYRFPFSFRVAFSLRDASRLESLLKTTQKYLQVEEDDIIHHPVVRFLKPTDVKLEVDERLCYGFLLQRYPSKDKNKSVSYGTNPVYAFLYCGSKVEKIIADQAKVDWASFIQGNFFPGKEVVESKRKNSEVLRFLPAPPIRGPDSNASDITTFVDTPTLTNEIMNKVYDRPVTANPPSIVVGTKLEWVSALMEHEELTFNFGKMLQSELRSKNEEETKARNREAELRQVLSRERYSVSRDRSQSLPNAHPTSPKWPL</sequence>
<dbReference type="Proteomes" id="UP000515908">
    <property type="component" value="Chromosome 21"/>
</dbReference>
<dbReference type="CDD" id="cd14498">
    <property type="entry name" value="DSP"/>
    <property type="match status" value="1"/>
</dbReference>
<keyword evidence="5" id="KW-1185">Reference proteome</keyword>
<dbReference type="InterPro" id="IPR000340">
    <property type="entry name" value="Dual-sp_phosphatase_cat-dom"/>
</dbReference>
<evidence type="ECO:0000313" key="5">
    <source>
        <dbReference type="Proteomes" id="UP000515908"/>
    </source>
</evidence>
<dbReference type="VEuPathDB" id="TriTrypDB:ADEAN_000900600"/>
<dbReference type="InterPro" id="IPR029021">
    <property type="entry name" value="Prot-tyrosine_phosphatase-like"/>
</dbReference>
<protein>
    <submittedName>
        <fullName evidence="4">Dual specificity phosphatase, catalytic domain containing protein, putative</fullName>
    </submittedName>
</protein>
<dbReference type="AlphaFoldDB" id="A0A7G2CR63"/>
<evidence type="ECO:0000313" key="4">
    <source>
        <dbReference type="EMBL" id="CAD2221474.1"/>
    </source>
</evidence>
<reference evidence="4 5" key="1">
    <citation type="submission" date="2020-08" db="EMBL/GenBank/DDBJ databases">
        <authorList>
            <person name="Newling K."/>
            <person name="Davey J."/>
            <person name="Forrester S."/>
        </authorList>
    </citation>
    <scope>NUCLEOTIDE SEQUENCE [LARGE SCALE GENOMIC DNA]</scope>
    <source>
        <strain evidence="5">Crithidia deanei Carvalho (ATCC PRA-265)</strain>
    </source>
</reference>
<dbReference type="FunFam" id="3.90.190.10:FF:000130">
    <property type="entry name" value="Dual specificity protein phosphatase, putative"/>
    <property type="match status" value="1"/>
</dbReference>
<organism evidence="4 5">
    <name type="scientific">Angomonas deanei</name>
    <dbReference type="NCBI Taxonomy" id="59799"/>
    <lineage>
        <taxon>Eukaryota</taxon>
        <taxon>Discoba</taxon>
        <taxon>Euglenozoa</taxon>
        <taxon>Kinetoplastea</taxon>
        <taxon>Metakinetoplastina</taxon>
        <taxon>Trypanosomatida</taxon>
        <taxon>Trypanosomatidae</taxon>
        <taxon>Strigomonadinae</taxon>
        <taxon>Angomonas</taxon>
    </lineage>
</organism>
<gene>
    <name evidence="4" type="ORF">ADEAN_000900600</name>
</gene>
<evidence type="ECO:0000259" key="2">
    <source>
        <dbReference type="PROSITE" id="PS50054"/>
    </source>
</evidence>
<accession>A0A7G2CR63</accession>
<dbReference type="InterPro" id="IPR000387">
    <property type="entry name" value="Tyr_Pase_dom"/>
</dbReference>
<dbReference type="OrthoDB" id="165342at2759"/>
<evidence type="ECO:0000259" key="3">
    <source>
        <dbReference type="PROSITE" id="PS50056"/>
    </source>
</evidence>
<feature type="compositionally biased region" description="Basic and acidic residues" evidence="1">
    <location>
        <begin position="574"/>
        <end position="604"/>
    </location>
</feature>
<dbReference type="PANTHER" id="PTHR46381">
    <property type="entry name" value="MKPA PROTEIN"/>
    <property type="match status" value="1"/>
</dbReference>
<name>A0A7G2CR63_9TRYP</name>
<dbReference type="PANTHER" id="PTHR46381:SF2">
    <property type="entry name" value="MAP KINASE PHOSPHATASE"/>
    <property type="match status" value="1"/>
</dbReference>